<reference evidence="6" key="1">
    <citation type="journal article" date="2021" name="Nat. Commun.">
        <title>Genetic determinants of endophytism in the Arabidopsis root mycobiome.</title>
        <authorList>
            <person name="Mesny F."/>
            <person name="Miyauchi S."/>
            <person name="Thiergart T."/>
            <person name="Pickel B."/>
            <person name="Atanasova L."/>
            <person name="Karlsson M."/>
            <person name="Huettel B."/>
            <person name="Barry K.W."/>
            <person name="Haridas S."/>
            <person name="Chen C."/>
            <person name="Bauer D."/>
            <person name="Andreopoulos W."/>
            <person name="Pangilinan J."/>
            <person name="LaButti K."/>
            <person name="Riley R."/>
            <person name="Lipzen A."/>
            <person name="Clum A."/>
            <person name="Drula E."/>
            <person name="Henrissat B."/>
            <person name="Kohler A."/>
            <person name="Grigoriev I.V."/>
            <person name="Martin F.M."/>
            <person name="Hacquard S."/>
        </authorList>
    </citation>
    <scope>NUCLEOTIDE SEQUENCE</scope>
    <source>
        <strain evidence="6">MPI-CAGE-AT-0023</strain>
    </source>
</reference>
<comment type="caution">
    <text evidence="6">The sequence shown here is derived from an EMBL/GenBank/DDBJ whole genome shotgun (WGS) entry which is preliminary data.</text>
</comment>
<feature type="domain" description="Xylanolytic transcriptional activator regulatory" evidence="5">
    <location>
        <begin position="116"/>
        <end position="216"/>
    </location>
</feature>
<evidence type="ECO:0000313" key="7">
    <source>
        <dbReference type="Proteomes" id="UP000720189"/>
    </source>
</evidence>
<dbReference type="RefSeq" id="XP_046043644.1">
    <property type="nucleotide sequence ID" value="XM_046185088.1"/>
</dbReference>
<evidence type="ECO:0000256" key="4">
    <source>
        <dbReference type="ARBA" id="ARBA00023242"/>
    </source>
</evidence>
<evidence type="ECO:0000256" key="1">
    <source>
        <dbReference type="ARBA" id="ARBA00023015"/>
    </source>
</evidence>
<dbReference type="GO" id="GO:0000435">
    <property type="term" value="P:positive regulation of transcription from RNA polymerase II promoter by galactose"/>
    <property type="evidence" value="ECO:0007669"/>
    <property type="project" value="TreeGrafter"/>
</dbReference>
<dbReference type="OrthoDB" id="3364175at2759"/>
<keyword evidence="1" id="KW-0805">Transcription regulation</keyword>
<dbReference type="InterPro" id="IPR007219">
    <property type="entry name" value="XnlR_reg_dom"/>
</dbReference>
<dbReference type="PANTHER" id="PTHR47424:SF3">
    <property type="entry name" value="REGULATORY PROTEIN GAL4"/>
    <property type="match status" value="1"/>
</dbReference>
<dbReference type="InterPro" id="IPR051127">
    <property type="entry name" value="Fungal_SecMet_Regulators"/>
</dbReference>
<dbReference type="GO" id="GO:0006351">
    <property type="term" value="P:DNA-templated transcription"/>
    <property type="evidence" value="ECO:0007669"/>
    <property type="project" value="InterPro"/>
</dbReference>
<organism evidence="6 7">
    <name type="scientific">Fusarium redolens</name>
    <dbReference type="NCBI Taxonomy" id="48865"/>
    <lineage>
        <taxon>Eukaryota</taxon>
        <taxon>Fungi</taxon>
        <taxon>Dikarya</taxon>
        <taxon>Ascomycota</taxon>
        <taxon>Pezizomycotina</taxon>
        <taxon>Sordariomycetes</taxon>
        <taxon>Hypocreomycetidae</taxon>
        <taxon>Hypocreales</taxon>
        <taxon>Nectriaceae</taxon>
        <taxon>Fusarium</taxon>
        <taxon>Fusarium redolens species complex</taxon>
    </lineage>
</organism>
<dbReference type="CDD" id="cd12148">
    <property type="entry name" value="fungal_TF_MHR"/>
    <property type="match status" value="1"/>
</dbReference>
<accession>A0A9P9G466</accession>
<sequence>MQRLIRAYFANMGLLFPYIHEQEFLETYHGFRASGFRTNVRRTWLGLLNMILAMATCTSCWEDSGSELHFEQSDVYYRRAQELCQMQMLRGTTLETVQYLLLTSQYLQGTHKSIHTWTIHGLAVKAAMSIGLHSKDIASKFSPLQQEIRKRTWFGCILIIPIQIKDHSRPRIISRTPRASIILTGCYRSLSMTFGRPCAIPEEYIRLDIPQPLPPCDSVPEEVQQLILAFYNASILLYRIMGRIIVTLYGSNLGCDDQTSDTATMTSIIQFGQELADWQGSLPMQLGLCNVSELPQDAETQNSIIERFRVILTLRYLNVQLLLHRPIFIRSL</sequence>
<name>A0A9P9G466_FUSRE</name>
<dbReference type="GeneID" id="70215042"/>
<dbReference type="GO" id="GO:0000978">
    <property type="term" value="F:RNA polymerase II cis-regulatory region sequence-specific DNA binding"/>
    <property type="evidence" value="ECO:0007669"/>
    <property type="project" value="TreeGrafter"/>
</dbReference>
<proteinExistence type="predicted"/>
<dbReference type="EMBL" id="JAGMUX010000020">
    <property type="protein sequence ID" value="KAH7231707.1"/>
    <property type="molecule type" value="Genomic_DNA"/>
</dbReference>
<dbReference type="GO" id="GO:0000981">
    <property type="term" value="F:DNA-binding transcription factor activity, RNA polymerase II-specific"/>
    <property type="evidence" value="ECO:0007669"/>
    <property type="project" value="TreeGrafter"/>
</dbReference>
<keyword evidence="2" id="KW-0238">DNA-binding</keyword>
<dbReference type="SMART" id="SM00906">
    <property type="entry name" value="Fungal_trans"/>
    <property type="match status" value="1"/>
</dbReference>
<dbReference type="GO" id="GO:0005634">
    <property type="term" value="C:nucleus"/>
    <property type="evidence" value="ECO:0007669"/>
    <property type="project" value="TreeGrafter"/>
</dbReference>
<evidence type="ECO:0000256" key="3">
    <source>
        <dbReference type="ARBA" id="ARBA00023163"/>
    </source>
</evidence>
<keyword evidence="4" id="KW-0539">Nucleus</keyword>
<dbReference type="GO" id="GO:0008270">
    <property type="term" value="F:zinc ion binding"/>
    <property type="evidence" value="ECO:0007669"/>
    <property type="project" value="InterPro"/>
</dbReference>
<dbReference type="PANTHER" id="PTHR47424">
    <property type="entry name" value="REGULATORY PROTEIN GAL4"/>
    <property type="match status" value="1"/>
</dbReference>
<keyword evidence="3" id="KW-0804">Transcription</keyword>
<keyword evidence="7" id="KW-1185">Reference proteome</keyword>
<gene>
    <name evidence="6" type="ORF">BKA55DRAFT_194533</name>
</gene>
<evidence type="ECO:0000313" key="6">
    <source>
        <dbReference type="EMBL" id="KAH7231707.1"/>
    </source>
</evidence>
<evidence type="ECO:0000259" key="5">
    <source>
        <dbReference type="SMART" id="SM00906"/>
    </source>
</evidence>
<dbReference type="Proteomes" id="UP000720189">
    <property type="component" value="Unassembled WGS sequence"/>
</dbReference>
<dbReference type="AlphaFoldDB" id="A0A9P9G466"/>
<evidence type="ECO:0000256" key="2">
    <source>
        <dbReference type="ARBA" id="ARBA00023125"/>
    </source>
</evidence>
<dbReference type="Pfam" id="PF04082">
    <property type="entry name" value="Fungal_trans"/>
    <property type="match status" value="1"/>
</dbReference>
<protein>
    <submittedName>
        <fullName evidence="6">Fungal-specific transcription factor domain-containing protein</fullName>
    </submittedName>
</protein>